<keyword evidence="8" id="KW-0472">Membrane</keyword>
<dbReference type="InterPro" id="IPR001128">
    <property type="entry name" value="Cyt_P450"/>
</dbReference>
<dbReference type="Pfam" id="PF00067">
    <property type="entry name" value="p450"/>
    <property type="match status" value="2"/>
</dbReference>
<dbReference type="CDD" id="cd11058">
    <property type="entry name" value="CYP60B-like"/>
    <property type="match status" value="1"/>
</dbReference>
<keyword evidence="8" id="KW-0812">Transmembrane</keyword>
<evidence type="ECO:0000256" key="7">
    <source>
        <dbReference type="ARBA" id="ARBA00023033"/>
    </source>
</evidence>
<sequence length="492" mass="56276">MAILTLIFGVWKGEKWPRIALPFIFLFIYLAANFVYNLYFHPLARRFPGPKLWAASRLPYIYALMTGNLVRRHREFHKTYGHHVRIAPDEVSFSDEQSWNDIYAFRKGHKRALRDKTFLTTPNEEVDNIITTNDPKFHVRVRTLLSNSFTEAALRAQHPIIQRNTTNLVSSLKEIAQRPPEGNTPSVVNITDWVNFYTMDVVSDLAFGRPFGCLENGEYHEWVRTLFTYLKFMTLAGIPRYYPLFAKLLESLIPKSIAAGVAQHQRYADMQISKRLDTATNRPDFMTPFMKNNANSEIMSRKEILATFNFVIVGGQETTATVLTGLFTHIAGDKRIRKRLCDEVRGHFKTEADITIDATKDLVYLDAVLNEGLRMCNPVPCGLPRKVPPGGDTYCGVHLPGGRWLPADQRPKEFAKDRLTASRPFSVGFHSCLGKPLAWVELRLVITRILWMFDLSPVPGKEVHFDDFPILLMVQKGPVPLQIKVRDDLQNV</sequence>
<dbReference type="OrthoDB" id="1470350at2759"/>
<keyword evidence="4" id="KW-0479">Metal-binding</keyword>
<dbReference type="GO" id="GO:0020037">
    <property type="term" value="F:heme binding"/>
    <property type="evidence" value="ECO:0007669"/>
    <property type="project" value="InterPro"/>
</dbReference>
<name>A0A6A5WBH9_9PLEO</name>
<reference evidence="9" key="1">
    <citation type="journal article" date="2020" name="Stud. Mycol.">
        <title>101 Dothideomycetes genomes: a test case for predicting lifestyles and emergence of pathogens.</title>
        <authorList>
            <person name="Haridas S."/>
            <person name="Albert R."/>
            <person name="Binder M."/>
            <person name="Bloem J."/>
            <person name="Labutti K."/>
            <person name="Salamov A."/>
            <person name="Andreopoulos B."/>
            <person name="Baker S."/>
            <person name="Barry K."/>
            <person name="Bills G."/>
            <person name="Bluhm B."/>
            <person name="Cannon C."/>
            <person name="Castanera R."/>
            <person name="Culley D."/>
            <person name="Daum C."/>
            <person name="Ezra D."/>
            <person name="Gonzalez J."/>
            <person name="Henrissat B."/>
            <person name="Kuo A."/>
            <person name="Liang C."/>
            <person name="Lipzen A."/>
            <person name="Lutzoni F."/>
            <person name="Magnuson J."/>
            <person name="Mondo S."/>
            <person name="Nolan M."/>
            <person name="Ohm R."/>
            <person name="Pangilinan J."/>
            <person name="Park H.-J."/>
            <person name="Ramirez L."/>
            <person name="Alfaro M."/>
            <person name="Sun H."/>
            <person name="Tritt A."/>
            <person name="Yoshinaga Y."/>
            <person name="Zwiers L.-H."/>
            <person name="Turgeon B."/>
            <person name="Goodwin S."/>
            <person name="Spatafora J."/>
            <person name="Crous P."/>
            <person name="Grigoriev I."/>
        </authorList>
    </citation>
    <scope>NUCLEOTIDE SEQUENCE</scope>
    <source>
        <strain evidence="9">CBS 123094</strain>
    </source>
</reference>
<accession>A0A6A5WBH9</accession>
<keyword evidence="3" id="KW-0349">Heme</keyword>
<keyword evidence="5" id="KW-0560">Oxidoreductase</keyword>
<evidence type="ECO:0000313" key="9">
    <source>
        <dbReference type="EMBL" id="KAF1998139.1"/>
    </source>
</evidence>
<gene>
    <name evidence="9" type="ORF">P154DRAFT_555401</name>
</gene>
<dbReference type="AlphaFoldDB" id="A0A6A5WBH9"/>
<dbReference type="Gene3D" id="1.10.630.10">
    <property type="entry name" value="Cytochrome P450"/>
    <property type="match status" value="1"/>
</dbReference>
<dbReference type="GO" id="GO:0005506">
    <property type="term" value="F:iron ion binding"/>
    <property type="evidence" value="ECO:0007669"/>
    <property type="project" value="InterPro"/>
</dbReference>
<evidence type="ECO:0000256" key="5">
    <source>
        <dbReference type="ARBA" id="ARBA00023002"/>
    </source>
</evidence>
<dbReference type="InterPro" id="IPR002401">
    <property type="entry name" value="Cyt_P450_E_grp-I"/>
</dbReference>
<feature type="transmembrane region" description="Helical" evidence="8">
    <location>
        <begin position="20"/>
        <end position="40"/>
    </location>
</feature>
<dbReference type="PANTHER" id="PTHR24305:SF29">
    <property type="entry name" value="BENZOATE-PARA-HYDROXYLASE"/>
    <property type="match status" value="1"/>
</dbReference>
<evidence type="ECO:0000256" key="4">
    <source>
        <dbReference type="ARBA" id="ARBA00022723"/>
    </source>
</evidence>
<comment type="similarity">
    <text evidence="2">Belongs to the cytochrome P450 family.</text>
</comment>
<organism evidence="9 10">
    <name type="scientific">Amniculicola lignicola CBS 123094</name>
    <dbReference type="NCBI Taxonomy" id="1392246"/>
    <lineage>
        <taxon>Eukaryota</taxon>
        <taxon>Fungi</taxon>
        <taxon>Dikarya</taxon>
        <taxon>Ascomycota</taxon>
        <taxon>Pezizomycotina</taxon>
        <taxon>Dothideomycetes</taxon>
        <taxon>Pleosporomycetidae</taxon>
        <taxon>Pleosporales</taxon>
        <taxon>Amniculicolaceae</taxon>
        <taxon>Amniculicola</taxon>
    </lineage>
</organism>
<comment type="cofactor">
    <cofactor evidence="1">
        <name>heme</name>
        <dbReference type="ChEBI" id="CHEBI:30413"/>
    </cofactor>
</comment>
<dbReference type="GO" id="GO:0004497">
    <property type="term" value="F:monooxygenase activity"/>
    <property type="evidence" value="ECO:0007669"/>
    <property type="project" value="UniProtKB-KW"/>
</dbReference>
<keyword evidence="8" id="KW-1133">Transmembrane helix</keyword>
<evidence type="ECO:0000256" key="3">
    <source>
        <dbReference type="ARBA" id="ARBA00022617"/>
    </source>
</evidence>
<evidence type="ECO:0000256" key="2">
    <source>
        <dbReference type="ARBA" id="ARBA00010617"/>
    </source>
</evidence>
<dbReference type="PRINTS" id="PR00463">
    <property type="entry name" value="EP450I"/>
</dbReference>
<evidence type="ECO:0000256" key="1">
    <source>
        <dbReference type="ARBA" id="ARBA00001971"/>
    </source>
</evidence>
<proteinExistence type="inferred from homology"/>
<dbReference type="EMBL" id="ML977606">
    <property type="protein sequence ID" value="KAF1998139.1"/>
    <property type="molecule type" value="Genomic_DNA"/>
</dbReference>
<keyword evidence="10" id="KW-1185">Reference proteome</keyword>
<evidence type="ECO:0000313" key="10">
    <source>
        <dbReference type="Proteomes" id="UP000799779"/>
    </source>
</evidence>
<protein>
    <submittedName>
        <fullName evidence="9">Putative RNA polymerase II mediator complex component Srb8</fullName>
    </submittedName>
</protein>
<dbReference type="PANTHER" id="PTHR24305">
    <property type="entry name" value="CYTOCHROME P450"/>
    <property type="match status" value="1"/>
</dbReference>
<keyword evidence="6" id="KW-0408">Iron</keyword>
<dbReference type="InterPro" id="IPR050121">
    <property type="entry name" value="Cytochrome_P450_monoxygenase"/>
</dbReference>
<keyword evidence="7" id="KW-0503">Monooxygenase</keyword>
<dbReference type="GO" id="GO:0016705">
    <property type="term" value="F:oxidoreductase activity, acting on paired donors, with incorporation or reduction of molecular oxygen"/>
    <property type="evidence" value="ECO:0007669"/>
    <property type="project" value="InterPro"/>
</dbReference>
<dbReference type="PRINTS" id="PR00385">
    <property type="entry name" value="P450"/>
</dbReference>
<dbReference type="Proteomes" id="UP000799779">
    <property type="component" value="Unassembled WGS sequence"/>
</dbReference>
<dbReference type="InterPro" id="IPR036396">
    <property type="entry name" value="Cyt_P450_sf"/>
</dbReference>
<evidence type="ECO:0000256" key="6">
    <source>
        <dbReference type="ARBA" id="ARBA00023004"/>
    </source>
</evidence>
<evidence type="ECO:0000256" key="8">
    <source>
        <dbReference type="SAM" id="Phobius"/>
    </source>
</evidence>
<dbReference type="SUPFAM" id="SSF48264">
    <property type="entry name" value="Cytochrome P450"/>
    <property type="match status" value="1"/>
</dbReference>